<dbReference type="GO" id="GO:0090729">
    <property type="term" value="F:toxin activity"/>
    <property type="evidence" value="ECO:0007669"/>
    <property type="project" value="UniProtKB-KW"/>
</dbReference>
<keyword evidence="2 8" id="KW-1277">Toxin-antitoxin system</keyword>
<feature type="binding site" evidence="8">
    <location>
        <position position="99"/>
    </location>
    <ligand>
        <name>Mg(2+)</name>
        <dbReference type="ChEBI" id="CHEBI:18420"/>
    </ligand>
</feature>
<dbReference type="RefSeq" id="WP_138087598.1">
    <property type="nucleotide sequence ID" value="NZ_VAUV01000013.1"/>
</dbReference>
<comment type="similarity">
    <text evidence="7 8">Belongs to the PINc/VapC protein family.</text>
</comment>
<keyword evidence="5 8" id="KW-0378">Hydrolase</keyword>
<dbReference type="GO" id="GO:0004540">
    <property type="term" value="F:RNA nuclease activity"/>
    <property type="evidence" value="ECO:0007669"/>
    <property type="project" value="InterPro"/>
</dbReference>
<dbReference type="EMBL" id="VAUV01000013">
    <property type="protein sequence ID" value="TLD69455.1"/>
    <property type="molecule type" value="Genomic_DNA"/>
</dbReference>
<dbReference type="Pfam" id="PF01850">
    <property type="entry name" value="PIN"/>
    <property type="match status" value="1"/>
</dbReference>
<keyword evidence="4 8" id="KW-0479">Metal-binding</keyword>
<feature type="domain" description="PIN" evidence="9">
    <location>
        <begin position="4"/>
        <end position="125"/>
    </location>
</feature>
<dbReference type="HAMAP" id="MF_00265">
    <property type="entry name" value="VapC_Nob1"/>
    <property type="match status" value="1"/>
</dbReference>
<evidence type="ECO:0000256" key="7">
    <source>
        <dbReference type="ARBA" id="ARBA00038093"/>
    </source>
</evidence>
<dbReference type="InterPro" id="IPR050556">
    <property type="entry name" value="Type_II_TA_system_RNase"/>
</dbReference>
<dbReference type="OrthoDB" id="120859at2"/>
<accession>A0A5R8KBZ3</accession>
<dbReference type="InterPro" id="IPR002716">
    <property type="entry name" value="PIN_dom"/>
</dbReference>
<comment type="function">
    <text evidence="8">Toxic component of a toxin-antitoxin (TA) system. An RNase.</text>
</comment>
<evidence type="ECO:0000256" key="8">
    <source>
        <dbReference type="HAMAP-Rule" id="MF_00265"/>
    </source>
</evidence>
<dbReference type="PANTHER" id="PTHR33653">
    <property type="entry name" value="RIBONUCLEASE VAPC2"/>
    <property type="match status" value="1"/>
</dbReference>
<proteinExistence type="inferred from homology"/>
<dbReference type="InterPro" id="IPR022907">
    <property type="entry name" value="VapC_family"/>
</dbReference>
<evidence type="ECO:0000256" key="3">
    <source>
        <dbReference type="ARBA" id="ARBA00022722"/>
    </source>
</evidence>
<keyword evidence="8" id="KW-0800">Toxin</keyword>
<dbReference type="AlphaFoldDB" id="A0A5R8KBZ3"/>
<keyword evidence="11" id="KW-1185">Reference proteome</keyword>
<evidence type="ECO:0000256" key="5">
    <source>
        <dbReference type="ARBA" id="ARBA00022801"/>
    </source>
</evidence>
<dbReference type="PANTHER" id="PTHR33653:SF1">
    <property type="entry name" value="RIBONUCLEASE VAPC2"/>
    <property type="match status" value="1"/>
</dbReference>
<organism evidence="10 11">
    <name type="scientific">Phragmitibacter flavus</name>
    <dbReference type="NCBI Taxonomy" id="2576071"/>
    <lineage>
        <taxon>Bacteria</taxon>
        <taxon>Pseudomonadati</taxon>
        <taxon>Verrucomicrobiota</taxon>
        <taxon>Verrucomicrobiia</taxon>
        <taxon>Verrucomicrobiales</taxon>
        <taxon>Verrucomicrobiaceae</taxon>
        <taxon>Phragmitibacter</taxon>
    </lineage>
</organism>
<protein>
    <recommendedName>
        <fullName evidence="8">Ribonuclease VapC</fullName>
        <shortName evidence="8">RNase VapC</shortName>
        <ecNumber evidence="8">3.1.-.-</ecNumber>
    </recommendedName>
    <alternativeName>
        <fullName evidence="8">Toxin VapC</fullName>
    </alternativeName>
</protein>
<dbReference type="InterPro" id="IPR029060">
    <property type="entry name" value="PIN-like_dom_sf"/>
</dbReference>
<dbReference type="EC" id="3.1.-.-" evidence="8"/>
<evidence type="ECO:0000256" key="2">
    <source>
        <dbReference type="ARBA" id="ARBA00022649"/>
    </source>
</evidence>
<feature type="binding site" evidence="8">
    <location>
        <position position="6"/>
    </location>
    <ligand>
        <name>Mg(2+)</name>
        <dbReference type="ChEBI" id="CHEBI:18420"/>
    </ligand>
</feature>
<dbReference type="Proteomes" id="UP000306196">
    <property type="component" value="Unassembled WGS sequence"/>
</dbReference>
<evidence type="ECO:0000313" key="10">
    <source>
        <dbReference type="EMBL" id="TLD69455.1"/>
    </source>
</evidence>
<keyword evidence="3 8" id="KW-0540">Nuclease</keyword>
<name>A0A5R8KBZ3_9BACT</name>
<dbReference type="GO" id="GO:0016787">
    <property type="term" value="F:hydrolase activity"/>
    <property type="evidence" value="ECO:0007669"/>
    <property type="project" value="UniProtKB-KW"/>
</dbReference>
<dbReference type="SUPFAM" id="SSF88723">
    <property type="entry name" value="PIN domain-like"/>
    <property type="match status" value="1"/>
</dbReference>
<evidence type="ECO:0000256" key="1">
    <source>
        <dbReference type="ARBA" id="ARBA00001946"/>
    </source>
</evidence>
<gene>
    <name evidence="8" type="primary">vapC</name>
    <name evidence="10" type="ORF">FEM03_17590</name>
</gene>
<evidence type="ECO:0000256" key="6">
    <source>
        <dbReference type="ARBA" id="ARBA00022842"/>
    </source>
</evidence>
<keyword evidence="6 8" id="KW-0460">Magnesium</keyword>
<dbReference type="Gene3D" id="3.40.50.1010">
    <property type="entry name" value="5'-nuclease"/>
    <property type="match status" value="1"/>
</dbReference>
<comment type="cofactor">
    <cofactor evidence="1 8">
        <name>Mg(2+)</name>
        <dbReference type="ChEBI" id="CHEBI:18420"/>
    </cofactor>
</comment>
<reference evidence="10 11" key="1">
    <citation type="submission" date="2019-05" db="EMBL/GenBank/DDBJ databases">
        <title>Verrucobacter flavum gen. nov., sp. nov. a new member of the family Verrucomicrobiaceae.</title>
        <authorList>
            <person name="Szuroczki S."/>
            <person name="Abbaszade G."/>
            <person name="Szabo A."/>
            <person name="Felfoldi T."/>
            <person name="Schumann P."/>
            <person name="Boka K."/>
            <person name="Keki Z."/>
            <person name="Toumi M."/>
            <person name="Toth E."/>
        </authorList>
    </citation>
    <scope>NUCLEOTIDE SEQUENCE [LARGE SCALE GENOMIC DNA]</scope>
    <source>
        <strain evidence="10 11">MG-N-17</strain>
    </source>
</reference>
<evidence type="ECO:0000256" key="4">
    <source>
        <dbReference type="ARBA" id="ARBA00022723"/>
    </source>
</evidence>
<evidence type="ECO:0000313" key="11">
    <source>
        <dbReference type="Proteomes" id="UP000306196"/>
    </source>
</evidence>
<evidence type="ECO:0000259" key="9">
    <source>
        <dbReference type="Pfam" id="PF01850"/>
    </source>
</evidence>
<comment type="caution">
    <text evidence="10">The sequence shown here is derived from an EMBL/GenBank/DDBJ whole genome shotgun (WGS) entry which is preliminary data.</text>
</comment>
<dbReference type="GO" id="GO:0000287">
    <property type="term" value="F:magnesium ion binding"/>
    <property type="evidence" value="ECO:0007669"/>
    <property type="project" value="UniProtKB-UniRule"/>
</dbReference>
<sequence length="142" mass="15415">MGLILDTSALISLERMLARGLQSDLPDDEEIALPAIVWAEALTGVRLADSPIRAAQRRARLEVLRRTLEVQPFTAEMAEHYADIFAELSEAGTMIPQNDLTVAATARTLGFGVLVGPKDEVHFRKVEGLVVRVLGVRVLGVG</sequence>